<organism evidence="3">
    <name type="scientific">marine sediment metagenome</name>
    <dbReference type="NCBI Taxonomy" id="412755"/>
    <lineage>
        <taxon>unclassified sequences</taxon>
        <taxon>metagenomes</taxon>
        <taxon>ecological metagenomes</taxon>
    </lineage>
</organism>
<dbReference type="GO" id="GO:0005829">
    <property type="term" value="C:cytosol"/>
    <property type="evidence" value="ECO:0007669"/>
    <property type="project" value="TreeGrafter"/>
</dbReference>
<evidence type="ECO:0000313" key="3">
    <source>
        <dbReference type="EMBL" id="GAH53682.1"/>
    </source>
</evidence>
<evidence type="ECO:0000256" key="2">
    <source>
        <dbReference type="ARBA" id="ARBA00022884"/>
    </source>
</evidence>
<reference evidence="3" key="1">
    <citation type="journal article" date="2014" name="Front. Microbiol.">
        <title>High frequency of phylogenetically diverse reductive dehalogenase-homologous genes in deep subseafloor sedimentary metagenomes.</title>
        <authorList>
            <person name="Kawai M."/>
            <person name="Futagami T."/>
            <person name="Toyoda A."/>
            <person name="Takaki Y."/>
            <person name="Nishi S."/>
            <person name="Hori S."/>
            <person name="Arai W."/>
            <person name="Tsubouchi T."/>
            <person name="Morono Y."/>
            <person name="Uchiyama I."/>
            <person name="Ito T."/>
            <person name="Fujiyama A."/>
            <person name="Inagaki F."/>
            <person name="Takami H."/>
        </authorList>
    </citation>
    <scope>NUCLEOTIDE SEQUENCE</scope>
    <source>
        <strain evidence="3">Expedition CK06-06</strain>
    </source>
</reference>
<dbReference type="GO" id="GO:0070930">
    <property type="term" value="P:trans-translation-dependent protein tagging"/>
    <property type="evidence" value="ECO:0007669"/>
    <property type="project" value="TreeGrafter"/>
</dbReference>
<feature type="non-terminal residue" evidence="3">
    <location>
        <position position="1"/>
    </location>
</feature>
<sequence length="76" mass="9181">KRERKLLLQKRELNKLQRKTKETSLTIIAIRLFINDRGLAKLEIALAKGKKEYDKREDIKQKDIKREIDRLKKSDY</sequence>
<protein>
    <recommendedName>
        <fullName evidence="4">SsrA-binding protein</fullName>
    </recommendedName>
</protein>
<evidence type="ECO:0000256" key="1">
    <source>
        <dbReference type="ARBA" id="ARBA00022490"/>
    </source>
</evidence>
<dbReference type="InterPro" id="IPR023620">
    <property type="entry name" value="SmpB"/>
</dbReference>
<dbReference type="GO" id="GO:0003723">
    <property type="term" value="F:RNA binding"/>
    <property type="evidence" value="ECO:0007669"/>
    <property type="project" value="UniProtKB-KW"/>
</dbReference>
<keyword evidence="1" id="KW-0963">Cytoplasm</keyword>
<gene>
    <name evidence="3" type="ORF">S03H2_36147</name>
</gene>
<name>X1G8X5_9ZZZZ</name>
<evidence type="ECO:0008006" key="4">
    <source>
        <dbReference type="Google" id="ProtNLM"/>
    </source>
</evidence>
<dbReference type="EMBL" id="BARU01022168">
    <property type="protein sequence ID" value="GAH53682.1"/>
    <property type="molecule type" value="Genomic_DNA"/>
</dbReference>
<dbReference type="InterPro" id="IPR000037">
    <property type="entry name" value="SsrA-bd_prot"/>
</dbReference>
<dbReference type="Pfam" id="PF01668">
    <property type="entry name" value="SmpB"/>
    <property type="match status" value="1"/>
</dbReference>
<proteinExistence type="predicted"/>
<dbReference type="Gene3D" id="2.40.280.10">
    <property type="match status" value="1"/>
</dbReference>
<keyword evidence="2" id="KW-0694">RNA-binding</keyword>
<comment type="caution">
    <text evidence="3">The sequence shown here is derived from an EMBL/GenBank/DDBJ whole genome shotgun (WGS) entry which is preliminary data.</text>
</comment>
<dbReference type="AlphaFoldDB" id="X1G8X5"/>
<accession>X1G8X5</accession>
<dbReference type="PANTHER" id="PTHR30308:SF2">
    <property type="entry name" value="SSRA-BINDING PROTEIN"/>
    <property type="match status" value="1"/>
</dbReference>
<dbReference type="PANTHER" id="PTHR30308">
    <property type="entry name" value="TMRNA-BINDING COMPONENT OF TRANS-TRANSLATION TAGGING COMPLEX"/>
    <property type="match status" value="1"/>
</dbReference>
<dbReference type="SUPFAM" id="SSF74982">
    <property type="entry name" value="Small protein B (SmpB)"/>
    <property type="match status" value="1"/>
</dbReference>